<reference evidence="2 3" key="1">
    <citation type="submission" date="2019-03" db="EMBL/GenBank/DDBJ databases">
        <title>Genomic features of bacteria from cold environments.</title>
        <authorList>
            <person name="Shen L."/>
        </authorList>
    </citation>
    <scope>NUCLEOTIDE SEQUENCE [LARGE SCALE GENOMIC DNA]</scope>
    <source>
        <strain evidence="3">T3246-1</strain>
    </source>
</reference>
<dbReference type="EMBL" id="SMNA01000022">
    <property type="protein sequence ID" value="TDE88021.1"/>
    <property type="molecule type" value="Genomic_DNA"/>
</dbReference>
<dbReference type="RefSeq" id="WP_133110271.1">
    <property type="nucleotide sequence ID" value="NZ_SMNA01000022.1"/>
</dbReference>
<evidence type="ECO:0000313" key="2">
    <source>
        <dbReference type="EMBL" id="TDE88021.1"/>
    </source>
</evidence>
<dbReference type="PANTHER" id="PTHR40765:SF2">
    <property type="entry name" value="ESX-2 SECRETION SYSTEM ATPASE ECCB2"/>
    <property type="match status" value="1"/>
</dbReference>
<keyword evidence="1" id="KW-1133">Transmembrane helix</keyword>
<sequence length="460" mass="47233">MATKKELIAAQNFSRRRLLTAFVSGAPGGRELEPAKPLVGVVAGGVLSVLVVVGSLIAGFFTGSLPDGWEDSSLVVVDTGARYVARAGTLYPVANITSAQLLATGEDGQLLVVQASEEDLEGLPRSSVVVGIEGAPDALPPADSLINVGWWACARDAERTWVDLNTAHAAVEDPRGALVTVDGTFFYVSGGYRYQVAEEDLTALSLFLGFSATGAYEVSARWLNLFTEGTPIERLDVPGAGDPLPGPAAQIGGELQVGSVVRLRSASGDTGAVHVFTSDGALVELSNVALELYYMGTGLTPDDVVTLDNSEVQQVPIEDSTGLVPTDWPTDALAPVDGTLLPCAQLVGADDPASAGAPSNVALVAAETPEAGDTDVTVAPGAGALVQLDGGGTQGGYALIDERGRMYPIPVTSTDVIQLLGYGEVEIPRVSQFWAALFPAGPTLTVEAASEGMSAAAGPS</sequence>
<gene>
    <name evidence="2" type="primary">eccB</name>
    <name evidence="2" type="ORF">EXU48_24195</name>
</gene>
<dbReference type="Gene3D" id="3.30.2390.20">
    <property type="entry name" value="Type VII secretion system EccB, repeat 1 domain"/>
    <property type="match status" value="1"/>
</dbReference>
<feature type="transmembrane region" description="Helical" evidence="1">
    <location>
        <begin position="38"/>
        <end position="61"/>
    </location>
</feature>
<accession>A0ABY2E184</accession>
<evidence type="ECO:0000256" key="1">
    <source>
        <dbReference type="SAM" id="Phobius"/>
    </source>
</evidence>
<dbReference type="NCBIfam" id="TIGR03919">
    <property type="entry name" value="T7SS_EccB"/>
    <property type="match status" value="1"/>
</dbReference>
<name>A0ABY2E184_9MICO</name>
<comment type="caution">
    <text evidence="2">The sequence shown here is derived from an EMBL/GenBank/DDBJ whole genome shotgun (WGS) entry which is preliminary data.</text>
</comment>
<dbReference type="InterPro" id="IPR044857">
    <property type="entry name" value="T7SS_EccB_R1"/>
</dbReference>
<organism evidence="2 3">
    <name type="scientific">Occultella glacieicola</name>
    <dbReference type="NCBI Taxonomy" id="2518684"/>
    <lineage>
        <taxon>Bacteria</taxon>
        <taxon>Bacillati</taxon>
        <taxon>Actinomycetota</taxon>
        <taxon>Actinomycetes</taxon>
        <taxon>Micrococcales</taxon>
        <taxon>Ruaniaceae</taxon>
        <taxon>Occultella</taxon>
    </lineage>
</organism>
<keyword evidence="1" id="KW-0812">Transmembrane</keyword>
<keyword evidence="1" id="KW-0472">Membrane</keyword>
<dbReference type="Proteomes" id="UP000504882">
    <property type="component" value="Unassembled WGS sequence"/>
</dbReference>
<keyword evidence="3" id="KW-1185">Reference proteome</keyword>
<protein>
    <submittedName>
        <fullName evidence="2">Type VII secretion protein EccB</fullName>
    </submittedName>
</protein>
<proteinExistence type="predicted"/>
<evidence type="ECO:0000313" key="3">
    <source>
        <dbReference type="Proteomes" id="UP000504882"/>
    </source>
</evidence>
<dbReference type="Pfam" id="PF05108">
    <property type="entry name" value="T7SS_ESX1_EccB"/>
    <property type="match status" value="1"/>
</dbReference>
<dbReference type="PANTHER" id="PTHR40765">
    <property type="entry name" value="ESX-2 SECRETION SYSTEM ATPASE ECCB2"/>
    <property type="match status" value="1"/>
</dbReference>
<dbReference type="InterPro" id="IPR007795">
    <property type="entry name" value="T7SS_EccB"/>
</dbReference>